<dbReference type="AlphaFoldDB" id="A0A6B3L4Y2"/>
<reference evidence="1 2" key="1">
    <citation type="submission" date="2020-12" db="EMBL/GenBank/DDBJ databases">
        <title>Sulforoseuscoccus oceanibium gen. nov., sp. nov., a representative of the phylum Verrucomicrobia with special cytoplasmic membrane, and proposal of Sulforoseuscoccusaceae fam. nov.</title>
        <authorList>
            <person name="Xi F."/>
        </authorList>
    </citation>
    <scope>NUCLEOTIDE SEQUENCE [LARGE SCALE GENOMIC DNA]</scope>
    <source>
        <strain evidence="1 2">T37</strain>
    </source>
</reference>
<sequence>MKIVLPVAIAIVLTLGGIVSAFAGEHTIKFPVSGIELQSPTPTRVSTETKGGAVLETATYWTGDGKWDKFVAIKVFNGPAINEKPEDASKLHDLMLEHKLGRGGYTKGSIKTHKRTVQMSGFNTIKSFYLPKTKPGRYVTVAMRALEGICIEVTVVCPRFRQPHFAQKISSEIKLPR</sequence>
<proteinExistence type="predicted"/>
<gene>
    <name evidence="1" type="ORF">G3M56_008180</name>
</gene>
<keyword evidence="2" id="KW-1185">Reference proteome</keyword>
<organism evidence="1 2">
    <name type="scientific">Sulfuriroseicoccus oceanibius</name>
    <dbReference type="NCBI Taxonomy" id="2707525"/>
    <lineage>
        <taxon>Bacteria</taxon>
        <taxon>Pseudomonadati</taxon>
        <taxon>Verrucomicrobiota</taxon>
        <taxon>Verrucomicrobiia</taxon>
        <taxon>Verrucomicrobiales</taxon>
        <taxon>Verrucomicrobiaceae</taxon>
        <taxon>Sulfuriroseicoccus</taxon>
    </lineage>
</organism>
<accession>A0A6B3L4Y2</accession>
<evidence type="ECO:0000313" key="1">
    <source>
        <dbReference type="EMBL" id="QQL43874.1"/>
    </source>
</evidence>
<protein>
    <submittedName>
        <fullName evidence="1">Uncharacterized protein</fullName>
    </submittedName>
</protein>
<evidence type="ECO:0000313" key="2">
    <source>
        <dbReference type="Proteomes" id="UP000475117"/>
    </source>
</evidence>
<dbReference type="EMBL" id="CP066776">
    <property type="protein sequence ID" value="QQL43874.1"/>
    <property type="molecule type" value="Genomic_DNA"/>
</dbReference>
<name>A0A6B3L4Y2_9BACT</name>
<dbReference type="RefSeq" id="WP_164361911.1">
    <property type="nucleotide sequence ID" value="NZ_CP066776.1"/>
</dbReference>
<dbReference type="KEGG" id="soa:G3M56_008180"/>
<dbReference type="Proteomes" id="UP000475117">
    <property type="component" value="Chromosome"/>
</dbReference>